<name>A0A6J7EU21_9ZZZZ</name>
<evidence type="ECO:0000313" key="2">
    <source>
        <dbReference type="EMBL" id="CAB4884555.1"/>
    </source>
</evidence>
<dbReference type="EMBL" id="CAFAAJ010000063">
    <property type="protein sequence ID" value="CAB4804165.1"/>
    <property type="molecule type" value="Genomic_DNA"/>
</dbReference>
<protein>
    <submittedName>
        <fullName evidence="2">Unannotated protein</fullName>
    </submittedName>
</protein>
<gene>
    <name evidence="1" type="ORF">UFOPK3001_01138</name>
    <name evidence="2" type="ORF">UFOPK3417_01735</name>
</gene>
<sequence length="35" mass="3871">MMRRFTSSPKPAARVALYIAFVSGASTRMPKRTPS</sequence>
<accession>A0A6J7EU21</accession>
<dbReference type="AlphaFoldDB" id="A0A6J7EU21"/>
<reference evidence="2" key="1">
    <citation type="submission" date="2020-05" db="EMBL/GenBank/DDBJ databases">
        <authorList>
            <person name="Chiriac C."/>
            <person name="Salcher M."/>
            <person name="Ghai R."/>
            <person name="Kavagutti S V."/>
        </authorList>
    </citation>
    <scope>NUCLEOTIDE SEQUENCE</scope>
</reference>
<evidence type="ECO:0000313" key="1">
    <source>
        <dbReference type="EMBL" id="CAB4804165.1"/>
    </source>
</evidence>
<proteinExistence type="predicted"/>
<organism evidence="2">
    <name type="scientific">freshwater metagenome</name>
    <dbReference type="NCBI Taxonomy" id="449393"/>
    <lineage>
        <taxon>unclassified sequences</taxon>
        <taxon>metagenomes</taxon>
        <taxon>ecological metagenomes</taxon>
    </lineage>
</organism>
<dbReference type="EMBL" id="CAFBLR010000214">
    <property type="protein sequence ID" value="CAB4884555.1"/>
    <property type="molecule type" value="Genomic_DNA"/>
</dbReference>